<dbReference type="InterPro" id="IPR050143">
    <property type="entry name" value="TRIM/RBCC"/>
</dbReference>
<dbReference type="Ensembl" id="ENSGALT00010012281.1">
    <property type="protein sequence ID" value="ENSGALP00010006859.1"/>
    <property type="gene ID" value="ENSGALG00010005194.1"/>
</dbReference>
<dbReference type="Gene3D" id="1.20.58.90">
    <property type="match status" value="3"/>
</dbReference>
<dbReference type="InterPro" id="IPR003877">
    <property type="entry name" value="SPRY_dom"/>
</dbReference>
<keyword evidence="4" id="KW-1185">Reference proteome</keyword>
<evidence type="ECO:0000313" key="3">
    <source>
        <dbReference type="Ensembl" id="ENSGALP00010006859.1"/>
    </source>
</evidence>
<evidence type="ECO:0000313" key="4">
    <source>
        <dbReference type="Proteomes" id="UP000000539"/>
    </source>
</evidence>
<feature type="region of interest" description="Disordered" evidence="1">
    <location>
        <begin position="24"/>
        <end position="156"/>
    </location>
</feature>
<dbReference type="OrthoDB" id="9121805at2759"/>
<reference evidence="3" key="2">
    <citation type="submission" date="2025-08" db="UniProtKB">
        <authorList>
            <consortium name="Ensembl"/>
        </authorList>
    </citation>
    <scope>IDENTIFICATION</scope>
    <source>
        <strain evidence="3">broiler</strain>
    </source>
</reference>
<dbReference type="SMART" id="SM00449">
    <property type="entry name" value="SPRY"/>
    <property type="match status" value="1"/>
</dbReference>
<dbReference type="Gene3D" id="2.60.120.920">
    <property type="match status" value="1"/>
</dbReference>
<dbReference type="Pfam" id="PF13765">
    <property type="entry name" value="PRY"/>
    <property type="match status" value="1"/>
</dbReference>
<name>A0A8V0XFE4_CHICK</name>
<dbReference type="SMART" id="SM00589">
    <property type="entry name" value="PRY"/>
    <property type="match status" value="1"/>
</dbReference>
<feature type="compositionally biased region" description="Basic and acidic residues" evidence="1">
    <location>
        <begin position="33"/>
        <end position="46"/>
    </location>
</feature>
<dbReference type="InterPro" id="IPR043136">
    <property type="entry name" value="B30.2/SPRY_sf"/>
</dbReference>
<feature type="compositionally biased region" description="Basic and acidic residues" evidence="1">
    <location>
        <begin position="120"/>
        <end position="131"/>
    </location>
</feature>
<dbReference type="PRINTS" id="PR01407">
    <property type="entry name" value="BUTYPHLNCDUF"/>
</dbReference>
<evidence type="ECO:0000256" key="1">
    <source>
        <dbReference type="SAM" id="MobiDB-lite"/>
    </source>
</evidence>
<feature type="domain" description="B30.2/SPRY" evidence="2">
    <location>
        <begin position="577"/>
        <end position="771"/>
    </location>
</feature>
<dbReference type="AlphaFoldDB" id="A0A8V0XFE4"/>
<evidence type="ECO:0000259" key="2">
    <source>
        <dbReference type="PROSITE" id="PS50188"/>
    </source>
</evidence>
<feature type="compositionally biased region" description="Basic and acidic residues" evidence="1">
    <location>
        <begin position="73"/>
        <end position="85"/>
    </location>
</feature>
<dbReference type="CDD" id="cd13733">
    <property type="entry name" value="SPRY_PRY_C-I_1"/>
    <property type="match status" value="1"/>
</dbReference>
<reference evidence="3" key="1">
    <citation type="submission" date="2020-11" db="EMBL/GenBank/DDBJ databases">
        <title>Gallus gallus (Chicken) genome, bGalGal1, GRCg7b, maternal haplotype autosomes + Z &amp; W.</title>
        <authorList>
            <person name="Warren W."/>
            <person name="Formenti G."/>
            <person name="Fedrigo O."/>
            <person name="Haase B."/>
            <person name="Mountcastle J."/>
            <person name="Balacco J."/>
            <person name="Tracey A."/>
            <person name="Schneider V."/>
            <person name="Okimoto R."/>
            <person name="Cheng H."/>
            <person name="Hawken R."/>
            <person name="Howe K."/>
            <person name="Jarvis E.D."/>
        </authorList>
    </citation>
    <scope>NUCLEOTIDE SEQUENCE [LARGE SCALE GENOMIC DNA]</scope>
    <source>
        <strain evidence="3">Broiler</strain>
    </source>
</reference>
<accession>A0A8V0XFE4</accession>
<dbReference type="Pfam" id="PF00622">
    <property type="entry name" value="SPRY"/>
    <property type="match status" value="1"/>
</dbReference>
<protein>
    <recommendedName>
        <fullName evidence="2">B30.2/SPRY domain-containing protein</fullName>
    </recommendedName>
</protein>
<dbReference type="InterPro" id="IPR013320">
    <property type="entry name" value="ConA-like_dom_sf"/>
</dbReference>
<sequence>MSWEPELLIKVPAITICESAFSNVPAHPTQHKSRGDSCNRNEERFSKVSNGGGIPESRERDPESQQNSCSVQERIKAFESLDPKPQKQPASIQDGKKRLPFVPPAFNNAPEQPTQHKSRRDTCNRNEERFSKTSNGKGIQESRERDPESQHQFSIVQKRRKNFESAALSHGPMKAPKMESGVDSHKSVQERFSKQSKGNADPVILERALSHGPMKAPKMESGVDSHKSVQERFSKQSKGNADPVILERGRTVETNTSWGQESMREEMEKILSEKLAVLQRQLEMTQQAIPPMKEMTNTWASLQKLPENMQALQKGLENLQVSTKEDLQTLRADLEERVPKAWNTPEMPESKENLVEVENQAGRTVETNTSWGQESMREEMEKILSEKLAVLQRQLEMTQQAIPPMKEMTNTWASLQKLPENMQALQKGLENLQVSTKEDLQTLRADLEERVPKAWNTPEMPESKENLVEVENQAGRTVETNTSWGQESMREEMEKILSEKLAVLQRQLEMTQQAIPPMKEMTNTWASLQKLPENMQALQKGLENLQVSTKEDLQTLRADLEERVPKAWNTPEMPESKENLVENQAGFFKIQRYKVDVTLNADTAHPRLEVSEDGKSVTDTGVIRQVPSKEERFDSHTFVLAKEGYTSGRQYFEVDVGKRRNWILGVASESVARKGIVTLSPKNGFWVIGLADGEEYWAHTDPWTRLTVSGKPEKIGIFLNISANKLSFYNAKKKTALYTFTSIGGSRLERKFVPFFSTGSGVSVYDSEPLKIVQEFDDDD</sequence>
<dbReference type="PANTHER" id="PTHR24103">
    <property type="entry name" value="E3 UBIQUITIN-PROTEIN LIGASE TRIM"/>
    <property type="match status" value="1"/>
</dbReference>
<gene>
    <name evidence="3" type="primary">LOC112531052</name>
</gene>
<dbReference type="PROSITE" id="PS50188">
    <property type="entry name" value="B302_SPRY"/>
    <property type="match status" value="1"/>
</dbReference>
<dbReference type="GeneTree" id="ENSGT01120000271914"/>
<dbReference type="InterPro" id="IPR006574">
    <property type="entry name" value="PRY"/>
</dbReference>
<dbReference type="InterPro" id="IPR003879">
    <property type="entry name" value="Butyrophylin_SPRY"/>
</dbReference>
<organism evidence="3 4">
    <name type="scientific">Gallus gallus</name>
    <name type="common">Chicken</name>
    <dbReference type="NCBI Taxonomy" id="9031"/>
    <lineage>
        <taxon>Eukaryota</taxon>
        <taxon>Metazoa</taxon>
        <taxon>Chordata</taxon>
        <taxon>Craniata</taxon>
        <taxon>Vertebrata</taxon>
        <taxon>Euteleostomi</taxon>
        <taxon>Archelosauria</taxon>
        <taxon>Archosauria</taxon>
        <taxon>Dinosauria</taxon>
        <taxon>Saurischia</taxon>
        <taxon>Theropoda</taxon>
        <taxon>Coelurosauria</taxon>
        <taxon>Aves</taxon>
        <taxon>Neognathae</taxon>
        <taxon>Galloanserae</taxon>
        <taxon>Galliformes</taxon>
        <taxon>Phasianidae</taxon>
        <taxon>Phasianinae</taxon>
        <taxon>Gallus</taxon>
    </lineage>
</organism>
<feature type="compositionally biased region" description="Basic and acidic residues" evidence="1">
    <location>
        <begin position="140"/>
        <end position="149"/>
    </location>
</feature>
<dbReference type="FunFam" id="2.60.120.920:FF:000004">
    <property type="entry name" value="Butyrophilin subfamily 1 member A1"/>
    <property type="match status" value="1"/>
</dbReference>
<dbReference type="Proteomes" id="UP000000539">
    <property type="component" value="Chromosome 31"/>
</dbReference>
<dbReference type="SUPFAM" id="SSF49899">
    <property type="entry name" value="Concanavalin A-like lectins/glucanases"/>
    <property type="match status" value="1"/>
</dbReference>
<dbReference type="InterPro" id="IPR001870">
    <property type="entry name" value="B30.2/SPRY"/>
</dbReference>
<reference evidence="3" key="3">
    <citation type="submission" date="2025-09" db="UniProtKB">
        <authorList>
            <consortium name="Ensembl"/>
        </authorList>
    </citation>
    <scope>IDENTIFICATION</scope>
    <source>
        <strain evidence="3">broiler</strain>
    </source>
</reference>
<proteinExistence type="predicted"/>